<feature type="transmembrane region" description="Helical" evidence="1">
    <location>
        <begin position="331"/>
        <end position="349"/>
    </location>
</feature>
<feature type="transmembrane region" description="Helical" evidence="1">
    <location>
        <begin position="418"/>
        <end position="437"/>
    </location>
</feature>
<keyword evidence="1" id="KW-0472">Membrane</keyword>
<dbReference type="Gene3D" id="1.10.287.110">
    <property type="entry name" value="DnaJ domain"/>
    <property type="match status" value="1"/>
</dbReference>
<reference evidence="4" key="1">
    <citation type="submission" date="2016-01" db="EMBL/GenBank/DDBJ databases">
        <authorList>
            <person name="Mitreva M."/>
            <person name="Pepin K.H."/>
            <person name="Mihindukulasuriya K.A."/>
            <person name="Fulton R."/>
            <person name="Fronick C."/>
            <person name="O'Laughlin M."/>
            <person name="Miner T."/>
            <person name="Herter B."/>
            <person name="Rosa B.A."/>
            <person name="Cordes M."/>
            <person name="Tomlinson C."/>
            <person name="Wollam A."/>
            <person name="Palsikar V.B."/>
            <person name="Mardis E.R."/>
            <person name="Wilson R.K."/>
        </authorList>
    </citation>
    <scope>NUCLEOTIDE SEQUENCE [LARGE SCALE GENOMIC DNA]</scope>
    <source>
        <strain evidence="4">KA00185</strain>
    </source>
</reference>
<dbReference type="SUPFAM" id="SSF46565">
    <property type="entry name" value="Chaperone J-domain"/>
    <property type="match status" value="1"/>
</dbReference>
<organism evidence="3 4">
    <name type="scientific">Leptotrichia wadei</name>
    <dbReference type="NCBI Taxonomy" id="157687"/>
    <lineage>
        <taxon>Bacteria</taxon>
        <taxon>Fusobacteriati</taxon>
        <taxon>Fusobacteriota</taxon>
        <taxon>Fusobacteriia</taxon>
        <taxon>Fusobacteriales</taxon>
        <taxon>Leptotrichiaceae</taxon>
        <taxon>Leptotrichia</taxon>
    </lineage>
</organism>
<dbReference type="Proteomes" id="UP000070483">
    <property type="component" value="Unassembled WGS sequence"/>
</dbReference>
<dbReference type="EMBL" id="LSDD01000159">
    <property type="protein sequence ID" value="KXB60204.1"/>
    <property type="molecule type" value="Genomic_DNA"/>
</dbReference>
<dbReference type="AlphaFoldDB" id="A0A133ZXN7"/>
<accession>A0A133ZXN7</accession>
<dbReference type="SMART" id="SM00271">
    <property type="entry name" value="DnaJ"/>
    <property type="match status" value="1"/>
</dbReference>
<feature type="domain" description="J" evidence="2">
    <location>
        <begin position="8"/>
        <end position="66"/>
    </location>
</feature>
<feature type="transmembrane region" description="Helical" evidence="1">
    <location>
        <begin position="355"/>
        <end position="375"/>
    </location>
</feature>
<dbReference type="PROSITE" id="PS50076">
    <property type="entry name" value="DNAJ_2"/>
    <property type="match status" value="1"/>
</dbReference>
<comment type="caution">
    <text evidence="3">The sequence shown here is derived from an EMBL/GenBank/DDBJ whole genome shotgun (WGS) entry which is preliminary data.</text>
</comment>
<evidence type="ECO:0000313" key="3">
    <source>
        <dbReference type="EMBL" id="KXB60204.1"/>
    </source>
</evidence>
<dbReference type="InterPro" id="IPR036869">
    <property type="entry name" value="J_dom_sf"/>
</dbReference>
<keyword evidence="4" id="KW-1185">Reference proteome</keyword>
<dbReference type="PATRIC" id="fig|157687.3.peg.2064"/>
<evidence type="ECO:0000259" key="2">
    <source>
        <dbReference type="PROSITE" id="PS50076"/>
    </source>
</evidence>
<feature type="transmembrane region" description="Helical" evidence="1">
    <location>
        <begin position="387"/>
        <end position="406"/>
    </location>
</feature>
<protein>
    <submittedName>
        <fullName evidence="3">DnaJ domain protein</fullName>
    </submittedName>
</protein>
<keyword evidence="1" id="KW-0812">Transmembrane</keyword>
<evidence type="ECO:0000256" key="1">
    <source>
        <dbReference type="SAM" id="Phobius"/>
    </source>
</evidence>
<keyword evidence="1" id="KW-1133">Transmembrane helix</keyword>
<sequence length="465" mass="56053">MIILNFDKAFKILEIKPTDDKKKIKIAYSKMLKKYHPEDFPEIFMKINEAYRVALEFEKTDFDEVKSENKITEKNNENEEFFERVKKNFEENKEKYFIENFEDIFSDEKNESEFEHIFSNRNNYVNKKTFEESEEFSNIFDENKNLKKSISEWIDGLKSLISSEKRPLTEYRKILREFHFNFDNLEKKQIREIFQKSELYNYAWRNLTRIEIELLIYNLNSSDEIVDILGETWEDSGKNENTSLNKIAKKISSENFLENEEGYEQFIQDYFNINIFKLFKKNVALYSYRDIEQVGNTFKFVFYKIKNEYIEISNYMKILGMGYKDGLEAKITVFIMFMFLSTIIALFFLDTNVAWNITVFGGIFFTIIDWLNIIYEKDFGWSMRCGFSNYLFILMTIIFLGRLIIIGNAEYDSSFSKFLLYFLLISQYLFINIILFIKMVTTTYVRYEKIKEFSKKILNVFVLKR</sequence>
<name>A0A133ZXN7_9FUSO</name>
<dbReference type="CDD" id="cd06257">
    <property type="entry name" value="DnaJ"/>
    <property type="match status" value="1"/>
</dbReference>
<dbReference type="InterPro" id="IPR001623">
    <property type="entry name" value="DnaJ_domain"/>
</dbReference>
<gene>
    <name evidence="3" type="ORF">HMPREF3180_02064</name>
</gene>
<dbReference type="STRING" id="157687.HMPREF3180_02064"/>
<proteinExistence type="predicted"/>
<evidence type="ECO:0000313" key="4">
    <source>
        <dbReference type="Proteomes" id="UP000070483"/>
    </source>
</evidence>
<dbReference type="Pfam" id="PF00226">
    <property type="entry name" value="DnaJ"/>
    <property type="match status" value="1"/>
</dbReference>